<dbReference type="SMART" id="SM00875">
    <property type="entry name" value="BACK"/>
    <property type="match status" value="1"/>
</dbReference>
<dbReference type="Gene3D" id="2.120.10.80">
    <property type="entry name" value="Kelch-type beta propeller"/>
    <property type="match status" value="1"/>
</dbReference>
<accession>A7RK65</accession>
<protein>
    <recommendedName>
        <fullName evidence="3">BTB domain-containing protein</fullName>
    </recommendedName>
</protein>
<feature type="domain" description="BTB" evidence="3">
    <location>
        <begin position="21"/>
        <end position="88"/>
    </location>
</feature>
<evidence type="ECO:0000256" key="2">
    <source>
        <dbReference type="ARBA" id="ARBA00022737"/>
    </source>
</evidence>
<dbReference type="InParanoid" id="A7RK65"/>
<evidence type="ECO:0000313" key="4">
    <source>
        <dbReference type="EMBL" id="EDO48115.1"/>
    </source>
</evidence>
<dbReference type="SMART" id="SM00225">
    <property type="entry name" value="BTB"/>
    <property type="match status" value="1"/>
</dbReference>
<keyword evidence="2" id="KW-0677">Repeat</keyword>
<dbReference type="SMART" id="SM00612">
    <property type="entry name" value="Kelch"/>
    <property type="match status" value="5"/>
</dbReference>
<dbReference type="Pfam" id="PF24681">
    <property type="entry name" value="Kelch_KLHDC2_KLHL20_DRC7"/>
    <property type="match status" value="1"/>
</dbReference>
<reference evidence="4 5" key="1">
    <citation type="journal article" date="2007" name="Science">
        <title>Sea anemone genome reveals ancestral eumetazoan gene repertoire and genomic organization.</title>
        <authorList>
            <person name="Putnam N.H."/>
            <person name="Srivastava M."/>
            <person name="Hellsten U."/>
            <person name="Dirks B."/>
            <person name="Chapman J."/>
            <person name="Salamov A."/>
            <person name="Terry A."/>
            <person name="Shapiro H."/>
            <person name="Lindquist E."/>
            <person name="Kapitonov V.V."/>
            <person name="Jurka J."/>
            <person name="Genikhovich G."/>
            <person name="Grigoriev I.V."/>
            <person name="Lucas S.M."/>
            <person name="Steele R.E."/>
            <person name="Finnerty J.R."/>
            <person name="Technau U."/>
            <person name="Martindale M.Q."/>
            <person name="Rokhsar D.S."/>
        </authorList>
    </citation>
    <scope>NUCLEOTIDE SEQUENCE [LARGE SCALE GENOMIC DNA]</scope>
    <source>
        <strain evidence="5">CH2 X CH6</strain>
    </source>
</reference>
<dbReference type="Proteomes" id="UP000001593">
    <property type="component" value="Unassembled WGS sequence"/>
</dbReference>
<dbReference type="Gene3D" id="1.25.40.420">
    <property type="match status" value="1"/>
</dbReference>
<dbReference type="HOGENOM" id="CLU_004253_14_2_1"/>
<dbReference type="PROSITE" id="PS50097">
    <property type="entry name" value="BTB"/>
    <property type="match status" value="1"/>
</dbReference>
<gene>
    <name evidence="4" type="ORF">NEMVEDRAFT_v1g238876</name>
</gene>
<dbReference type="InterPro" id="IPR011333">
    <property type="entry name" value="SKP1/BTB/POZ_sf"/>
</dbReference>
<dbReference type="PANTHER" id="PTHR45632:SF3">
    <property type="entry name" value="KELCH-LIKE PROTEIN 32"/>
    <property type="match status" value="1"/>
</dbReference>
<dbReference type="InterPro" id="IPR017096">
    <property type="entry name" value="BTB-kelch_protein"/>
</dbReference>
<keyword evidence="5" id="KW-1185">Reference proteome</keyword>
<dbReference type="GO" id="GO:0043161">
    <property type="term" value="P:proteasome-mediated ubiquitin-dependent protein catabolic process"/>
    <property type="evidence" value="ECO:0000318"/>
    <property type="project" value="GO_Central"/>
</dbReference>
<dbReference type="PIRSF" id="PIRSF037037">
    <property type="entry name" value="Kelch-like_protein_gigaxonin"/>
    <property type="match status" value="1"/>
</dbReference>
<keyword evidence="1" id="KW-0880">Kelch repeat</keyword>
<evidence type="ECO:0000256" key="1">
    <source>
        <dbReference type="ARBA" id="ARBA00022441"/>
    </source>
</evidence>
<proteinExistence type="predicted"/>
<name>A7RK65_NEMVE</name>
<dbReference type="GO" id="GO:1990756">
    <property type="term" value="F:ubiquitin-like ligase-substrate adaptor activity"/>
    <property type="evidence" value="ECO:0000318"/>
    <property type="project" value="GO_Central"/>
</dbReference>
<dbReference type="Gene3D" id="3.30.710.10">
    <property type="entry name" value="Potassium Channel Kv1.1, Chain A"/>
    <property type="match status" value="1"/>
</dbReference>
<dbReference type="KEGG" id="nve:5520345"/>
<dbReference type="GO" id="GO:0005737">
    <property type="term" value="C:cytoplasm"/>
    <property type="evidence" value="ECO:0000318"/>
    <property type="project" value="GO_Central"/>
</dbReference>
<dbReference type="PhylomeDB" id="A7RK65"/>
<dbReference type="Pfam" id="PF07707">
    <property type="entry name" value="BACK"/>
    <property type="match status" value="1"/>
</dbReference>
<dbReference type="EMBL" id="DS469515">
    <property type="protein sequence ID" value="EDO48115.1"/>
    <property type="molecule type" value="Genomic_DNA"/>
</dbReference>
<dbReference type="OrthoDB" id="45365at2759"/>
<sequence length="571" mass="64217">MDYCRELLHTLNEFRLENHLCDVELIVGNNRFAAHKNVLCASSIFFNGLFSSSMRERQENTVNLKQFPVNIMEDLLTYLYTGKLEVTEATAQDFLAAADFLLLPKLKTILESELEQYINPFNCIPLLHAAKAYSCQRLASVCIQCMKVSFSEVSKLEEFSSLNFSQVFELISSRDIIVQSEEEVCEAVICWVESNPNTKDYFTKLFQQIRLFCLQSDYIRGLLSNELLDERCLRAIELSKHHTPTSPYLMKPRTCLDDYIDVVLLCNRAFDPAVVCYAPCLEEWYEFQPIAGGISWQCLAYCNGCVYAVSGNGWSGCINPASHVHCYDPSTNTWAAKAPLLHDADEFGMAAIGKFIYVVGGHNRHGVRTELLQRYDTCTDTWELMSPLHPARSGTCVVSHNNQLYVFGGSTNDKCLTSSMIYDQLSDSWSQVAPMSYSRSSACGIVVSEKVFIISGHSDEAYGTNSINDIKPITACEVYDIRTNSWSSIPDITLQRSNAGVVHIDGKIYVFGGDDMISFAQQGESMEYFDIESCKWSSPVEFSDLHVTIARPRACALRLPKSFVQALNNAI</sequence>
<organism evidence="4 5">
    <name type="scientific">Nematostella vectensis</name>
    <name type="common">Starlet sea anemone</name>
    <dbReference type="NCBI Taxonomy" id="45351"/>
    <lineage>
        <taxon>Eukaryota</taxon>
        <taxon>Metazoa</taxon>
        <taxon>Cnidaria</taxon>
        <taxon>Anthozoa</taxon>
        <taxon>Hexacorallia</taxon>
        <taxon>Actiniaria</taxon>
        <taxon>Edwardsiidae</taxon>
        <taxon>Nematostella</taxon>
    </lineage>
</organism>
<dbReference type="SUPFAM" id="SSF54695">
    <property type="entry name" value="POZ domain"/>
    <property type="match status" value="1"/>
</dbReference>
<dbReference type="GO" id="GO:0031463">
    <property type="term" value="C:Cul3-RING ubiquitin ligase complex"/>
    <property type="evidence" value="ECO:0000318"/>
    <property type="project" value="GO_Central"/>
</dbReference>
<dbReference type="InterPro" id="IPR011705">
    <property type="entry name" value="BACK"/>
</dbReference>
<dbReference type="InterPro" id="IPR000210">
    <property type="entry name" value="BTB/POZ_dom"/>
</dbReference>
<dbReference type="PANTHER" id="PTHR45632">
    <property type="entry name" value="LD33804P"/>
    <property type="match status" value="1"/>
</dbReference>
<dbReference type="eggNOG" id="KOG4441">
    <property type="taxonomic scope" value="Eukaryota"/>
</dbReference>
<dbReference type="STRING" id="45351.A7RK65"/>
<dbReference type="AlphaFoldDB" id="A7RK65"/>
<evidence type="ECO:0000313" key="5">
    <source>
        <dbReference type="Proteomes" id="UP000001593"/>
    </source>
</evidence>
<dbReference type="Pfam" id="PF00651">
    <property type="entry name" value="BTB"/>
    <property type="match status" value="1"/>
</dbReference>
<dbReference type="InterPro" id="IPR015915">
    <property type="entry name" value="Kelch-typ_b-propeller"/>
</dbReference>
<evidence type="ECO:0000259" key="3">
    <source>
        <dbReference type="PROSITE" id="PS50097"/>
    </source>
</evidence>
<dbReference type="SUPFAM" id="SSF117281">
    <property type="entry name" value="Kelch motif"/>
    <property type="match status" value="1"/>
</dbReference>
<dbReference type="InterPro" id="IPR006652">
    <property type="entry name" value="Kelch_1"/>
</dbReference>